<dbReference type="EMBL" id="JAMZEJ010000006">
    <property type="protein sequence ID" value="MCQ8241362.1"/>
    <property type="molecule type" value="Genomic_DNA"/>
</dbReference>
<gene>
    <name evidence="2" type="ORF">NFI88_10980</name>
</gene>
<evidence type="ECO:0000313" key="2">
    <source>
        <dbReference type="EMBL" id="MCQ8241362.1"/>
    </source>
</evidence>
<organism evidence="2 3">
    <name type="scientific">Rhizosaccharibacter radicis</name>
    <dbReference type="NCBI Taxonomy" id="2782605"/>
    <lineage>
        <taxon>Bacteria</taxon>
        <taxon>Pseudomonadati</taxon>
        <taxon>Pseudomonadota</taxon>
        <taxon>Alphaproteobacteria</taxon>
        <taxon>Acetobacterales</taxon>
        <taxon>Acetobacteraceae</taxon>
        <taxon>Rhizosaccharibacter</taxon>
    </lineage>
</organism>
<feature type="region of interest" description="Disordered" evidence="1">
    <location>
        <begin position="1"/>
        <end position="26"/>
    </location>
</feature>
<accession>A0ABT1VZP9</accession>
<dbReference type="Gene3D" id="3.40.50.300">
    <property type="entry name" value="P-loop containing nucleotide triphosphate hydrolases"/>
    <property type="match status" value="1"/>
</dbReference>
<dbReference type="InterPro" id="IPR027417">
    <property type="entry name" value="P-loop_NTPase"/>
</dbReference>
<proteinExistence type="predicted"/>
<evidence type="ECO:0000256" key="1">
    <source>
        <dbReference type="SAM" id="MobiDB-lite"/>
    </source>
</evidence>
<protein>
    <submittedName>
        <fullName evidence="2">Damage-inducible mutagenesis protein</fullName>
    </submittedName>
</protein>
<dbReference type="PIRSF" id="PIRSF034285">
    <property type="entry name" value="UCP034285"/>
    <property type="match status" value="1"/>
</dbReference>
<reference evidence="2 3" key="1">
    <citation type="submission" date="2022-06" db="EMBL/GenBank/DDBJ databases">
        <title>Rhizosaccharibacter gen. nov. sp. nov. KSS12, endophytic bacteria isolated from sugarcane.</title>
        <authorList>
            <person name="Pitiwittayakul N."/>
        </authorList>
    </citation>
    <scope>NUCLEOTIDE SEQUENCE [LARGE SCALE GENOMIC DNA]</scope>
    <source>
        <strain evidence="2 3">KSS12</strain>
    </source>
</reference>
<dbReference type="Proteomes" id="UP001524547">
    <property type="component" value="Unassembled WGS sequence"/>
</dbReference>
<keyword evidence="3" id="KW-1185">Reference proteome</keyword>
<name>A0ABT1VZP9_9PROT</name>
<dbReference type="SUPFAM" id="SSF52540">
    <property type="entry name" value="P-loop containing nucleoside triphosphate hydrolases"/>
    <property type="match status" value="1"/>
</dbReference>
<sequence>MRNRIAQISGHAGGSPHPSSRPPLRFGLHEIDSLLPSGGLAVGALHEVMGAGPDTEHAAVPSLLVAGLLARHERGPVFWAMRGRDLFPPGLAGVGLGPGRVILAECGRDVLAAMEEALRHPALGAVVGEVDGPFGLVASRRLQLAAARSGVTAFALRRSRRFDDPALSAPSAASSRWRVSALPAPGRDDGALDAWPGRAAWRLDLLRCRDTGLSRSWWLEACDATGRITSLERDVPDLRSQRRSFPADRVPVAAVLGGGAAASFGRRSA</sequence>
<comment type="caution">
    <text evidence="2">The sequence shown here is derived from an EMBL/GenBank/DDBJ whole genome shotgun (WGS) entry which is preliminary data.</text>
</comment>
<dbReference type="InterPro" id="IPR017026">
    <property type="entry name" value="ImuA"/>
</dbReference>
<evidence type="ECO:0000313" key="3">
    <source>
        <dbReference type="Proteomes" id="UP001524547"/>
    </source>
</evidence>